<gene>
    <name evidence="2" type="ORF">LAZ67_3005279</name>
</gene>
<sequence length="150" mass="16925">MTNLPKSHKLSDSMLEKRVKKSTQCGIRFLVMAVTKSTVYATPKIMQKIYSLLTQLEPLEKNCILQWIPAHVGIGGNDMADELAKERTNINDTRTYRTCNNCPGMELTPTHIFSCPAMATALQKIDMDSEQQLYTPKIEDIAVIEKYGDI</sequence>
<dbReference type="InterPro" id="IPR012337">
    <property type="entry name" value="RNaseH-like_sf"/>
</dbReference>
<evidence type="ECO:0000313" key="2">
    <source>
        <dbReference type="EMBL" id="UYV65735.1"/>
    </source>
</evidence>
<name>A0ABY6KDL7_9ARAC</name>
<keyword evidence="3" id="KW-1185">Reference proteome</keyword>
<dbReference type="SUPFAM" id="SSF53098">
    <property type="entry name" value="Ribonuclease H-like"/>
    <property type="match status" value="1"/>
</dbReference>
<dbReference type="Proteomes" id="UP001235939">
    <property type="component" value="Chromosome 03"/>
</dbReference>
<reference evidence="2 3" key="1">
    <citation type="submission" date="2022-01" db="EMBL/GenBank/DDBJ databases">
        <title>A chromosomal length assembly of Cordylochernes scorpioides.</title>
        <authorList>
            <person name="Zeh D."/>
            <person name="Zeh J."/>
        </authorList>
    </citation>
    <scope>NUCLEOTIDE SEQUENCE [LARGE SCALE GENOMIC DNA]</scope>
    <source>
        <strain evidence="2">IN4F17</strain>
        <tissue evidence="2">Whole Body</tissue>
    </source>
</reference>
<evidence type="ECO:0000259" key="1">
    <source>
        <dbReference type="Pfam" id="PF00075"/>
    </source>
</evidence>
<dbReference type="Pfam" id="PF00075">
    <property type="entry name" value="RNase_H"/>
    <property type="match status" value="1"/>
</dbReference>
<accession>A0ABY6KDL7</accession>
<evidence type="ECO:0000313" key="3">
    <source>
        <dbReference type="Proteomes" id="UP001235939"/>
    </source>
</evidence>
<dbReference type="InterPro" id="IPR036397">
    <property type="entry name" value="RNaseH_sf"/>
</dbReference>
<protein>
    <recommendedName>
        <fullName evidence="1">RNase H type-1 domain-containing protein</fullName>
    </recommendedName>
</protein>
<dbReference type="EMBL" id="CP092865">
    <property type="protein sequence ID" value="UYV65735.1"/>
    <property type="molecule type" value="Genomic_DNA"/>
</dbReference>
<organism evidence="2 3">
    <name type="scientific">Cordylochernes scorpioides</name>
    <dbReference type="NCBI Taxonomy" id="51811"/>
    <lineage>
        <taxon>Eukaryota</taxon>
        <taxon>Metazoa</taxon>
        <taxon>Ecdysozoa</taxon>
        <taxon>Arthropoda</taxon>
        <taxon>Chelicerata</taxon>
        <taxon>Arachnida</taxon>
        <taxon>Pseudoscorpiones</taxon>
        <taxon>Cheliferoidea</taxon>
        <taxon>Chernetidae</taxon>
        <taxon>Cordylochernes</taxon>
    </lineage>
</organism>
<dbReference type="Gene3D" id="3.30.420.10">
    <property type="entry name" value="Ribonuclease H-like superfamily/Ribonuclease H"/>
    <property type="match status" value="1"/>
</dbReference>
<feature type="domain" description="RNase H type-1" evidence="1">
    <location>
        <begin position="45"/>
        <end position="87"/>
    </location>
</feature>
<proteinExistence type="predicted"/>
<dbReference type="InterPro" id="IPR002156">
    <property type="entry name" value="RNaseH_domain"/>
</dbReference>